<keyword evidence="3" id="KW-1185">Reference proteome</keyword>
<proteinExistence type="predicted"/>
<accession>A0A517SSE6</accession>
<dbReference type="OrthoDB" id="244732at2"/>
<organism evidence="2 3">
    <name type="scientific">Stieleria bergensis</name>
    <dbReference type="NCBI Taxonomy" id="2528025"/>
    <lineage>
        <taxon>Bacteria</taxon>
        <taxon>Pseudomonadati</taxon>
        <taxon>Planctomycetota</taxon>
        <taxon>Planctomycetia</taxon>
        <taxon>Pirellulales</taxon>
        <taxon>Pirellulaceae</taxon>
        <taxon>Stieleria</taxon>
    </lineage>
</organism>
<dbReference type="SMART" id="SM00564">
    <property type="entry name" value="PQQ"/>
    <property type="match status" value="3"/>
</dbReference>
<dbReference type="InterPro" id="IPR011047">
    <property type="entry name" value="Quinoprotein_ADH-like_sf"/>
</dbReference>
<dbReference type="PANTHER" id="PTHR34512">
    <property type="entry name" value="CELL SURFACE PROTEIN"/>
    <property type="match status" value="1"/>
</dbReference>
<dbReference type="InterPro" id="IPR015943">
    <property type="entry name" value="WD40/YVTN_repeat-like_dom_sf"/>
</dbReference>
<protein>
    <submittedName>
        <fullName evidence="2">Outer membrane biogenesis protein BamB</fullName>
    </submittedName>
</protein>
<dbReference type="RefSeq" id="WP_145270664.1">
    <property type="nucleotide sequence ID" value="NZ_CP036272.1"/>
</dbReference>
<evidence type="ECO:0000313" key="3">
    <source>
        <dbReference type="Proteomes" id="UP000315003"/>
    </source>
</evidence>
<reference evidence="2 3" key="1">
    <citation type="submission" date="2019-02" db="EMBL/GenBank/DDBJ databases">
        <title>Deep-cultivation of Planctomycetes and their phenomic and genomic characterization uncovers novel biology.</title>
        <authorList>
            <person name="Wiegand S."/>
            <person name="Jogler M."/>
            <person name="Boedeker C."/>
            <person name="Pinto D."/>
            <person name="Vollmers J."/>
            <person name="Rivas-Marin E."/>
            <person name="Kohn T."/>
            <person name="Peeters S.H."/>
            <person name="Heuer A."/>
            <person name="Rast P."/>
            <person name="Oberbeckmann S."/>
            <person name="Bunk B."/>
            <person name="Jeske O."/>
            <person name="Meyerdierks A."/>
            <person name="Storesund J.E."/>
            <person name="Kallscheuer N."/>
            <person name="Luecker S."/>
            <person name="Lage O.M."/>
            <person name="Pohl T."/>
            <person name="Merkel B.J."/>
            <person name="Hornburger P."/>
            <person name="Mueller R.-W."/>
            <person name="Bruemmer F."/>
            <person name="Labrenz M."/>
            <person name="Spormann A.M."/>
            <person name="Op den Camp H."/>
            <person name="Overmann J."/>
            <person name="Amann R."/>
            <person name="Jetten M.S.M."/>
            <person name="Mascher T."/>
            <person name="Medema M.H."/>
            <person name="Devos D.P."/>
            <person name="Kaster A.-K."/>
            <person name="Ovreas L."/>
            <person name="Rohde M."/>
            <person name="Galperin M.Y."/>
            <person name="Jogler C."/>
        </authorList>
    </citation>
    <scope>NUCLEOTIDE SEQUENCE [LARGE SCALE GENOMIC DNA]</scope>
    <source>
        <strain evidence="2 3">SV_7m_r</strain>
    </source>
</reference>
<name>A0A517SSE6_9BACT</name>
<dbReference type="Pfam" id="PF13360">
    <property type="entry name" value="PQQ_2"/>
    <property type="match status" value="2"/>
</dbReference>
<dbReference type="AlphaFoldDB" id="A0A517SSE6"/>
<dbReference type="SUPFAM" id="SSF50998">
    <property type="entry name" value="Quinoprotein alcohol dehydrogenase-like"/>
    <property type="match status" value="1"/>
</dbReference>
<gene>
    <name evidence="2" type="ORF">SV7mr_15570</name>
</gene>
<dbReference type="InterPro" id="IPR002372">
    <property type="entry name" value="PQQ_rpt_dom"/>
</dbReference>
<sequence length="431" mass="46781">MLRTLHDHDCSFRKLDWFATQFRTAGMLVILMATCIVQAKAADQWPGFRGLDLNATVPAAKMPASLDRDAAKWTYDLKQYDVGSMAIQDGTIYTLASASDGQAVRLIALDLQTGTQKWEQTLPQAKNHLHSRNTPASSTPATDADFVYVAHSDREHTWVRCFDHQGNLIWKRDLGLAQSQHGFGTSPTVHGDVVLLNFSQQAEQLREGKPGTSKFIALQRSTGKTQWETPLASTRVCYGLPVVRDGVVYGANTGNGIFALSLETGKLLWDLPVFSKRCVSTAMIADDLVMGTSGSGGGGNHLVAVRVPKNANEQPTEVYRIERGAPYVPTSIIHQGLLFMIDDRGIASCYKAKSGDELWKQRIGGSFGASPVLLGNQLLMINLSGEATVVEASEQGKVDQKIDLGGPVGATPAYADGLLLLRVGSELRCHQ</sequence>
<dbReference type="PANTHER" id="PTHR34512:SF30">
    <property type="entry name" value="OUTER MEMBRANE PROTEIN ASSEMBLY FACTOR BAMB"/>
    <property type="match status" value="1"/>
</dbReference>
<dbReference type="InterPro" id="IPR018391">
    <property type="entry name" value="PQQ_b-propeller_rpt"/>
</dbReference>
<evidence type="ECO:0000259" key="1">
    <source>
        <dbReference type="Pfam" id="PF13360"/>
    </source>
</evidence>
<feature type="domain" description="Pyrrolo-quinoline quinone repeat" evidence="1">
    <location>
        <begin position="71"/>
        <end position="235"/>
    </location>
</feature>
<evidence type="ECO:0000313" key="2">
    <source>
        <dbReference type="EMBL" id="QDT59051.1"/>
    </source>
</evidence>
<feature type="domain" description="Pyrrolo-quinoline quinone repeat" evidence="1">
    <location>
        <begin position="344"/>
        <end position="422"/>
    </location>
</feature>
<dbReference type="Proteomes" id="UP000315003">
    <property type="component" value="Chromosome"/>
</dbReference>
<dbReference type="Gene3D" id="2.130.10.10">
    <property type="entry name" value="YVTN repeat-like/Quinoprotein amine dehydrogenase"/>
    <property type="match status" value="2"/>
</dbReference>
<dbReference type="EMBL" id="CP036272">
    <property type="protein sequence ID" value="QDT59051.1"/>
    <property type="molecule type" value="Genomic_DNA"/>
</dbReference>